<dbReference type="Proteomes" id="UP000076632">
    <property type="component" value="Unassembled WGS sequence"/>
</dbReference>
<sequence length="119" mass="13575">MSSILKPSYEGYVGTPDEARRVVQGCVMGILHHAPRRMRKSEEAELIQSGNVFVVEKNASGIEEWVDSVDWNASEPLKKKTFTVTMHGHRHHVTSYYTDEDIRNHRLQIPSCSVLLQNI</sequence>
<dbReference type="RefSeq" id="XP_018188186.1">
    <property type="nucleotide sequence ID" value="XM_018335063.1"/>
</dbReference>
<dbReference type="InterPro" id="IPR018608">
    <property type="entry name" value="Gti1/Pac2"/>
</dbReference>
<evidence type="ECO:0000313" key="3">
    <source>
        <dbReference type="Proteomes" id="UP000076632"/>
    </source>
</evidence>
<dbReference type="Pfam" id="PF09729">
    <property type="entry name" value="Gti1_Pac2"/>
    <property type="match status" value="1"/>
</dbReference>
<accession>A0A165GV23</accession>
<dbReference type="GO" id="GO:0003677">
    <property type="term" value="F:DNA binding"/>
    <property type="evidence" value="ECO:0007669"/>
    <property type="project" value="TreeGrafter"/>
</dbReference>
<reference evidence="2 3" key="1">
    <citation type="journal article" date="2016" name="Fungal Biol.">
        <title>The genome of Xylona heveae provides a window into fungal endophytism.</title>
        <authorList>
            <person name="Gazis R."/>
            <person name="Kuo A."/>
            <person name="Riley R."/>
            <person name="LaButti K."/>
            <person name="Lipzen A."/>
            <person name="Lin J."/>
            <person name="Amirebrahimi M."/>
            <person name="Hesse C.N."/>
            <person name="Spatafora J.W."/>
            <person name="Henrissat B."/>
            <person name="Hainaut M."/>
            <person name="Grigoriev I.V."/>
            <person name="Hibbett D.S."/>
        </authorList>
    </citation>
    <scope>NUCLEOTIDE SEQUENCE [LARGE SCALE GENOMIC DNA]</scope>
    <source>
        <strain evidence="2 3">TC161</strain>
    </source>
</reference>
<evidence type="ECO:0000313" key="2">
    <source>
        <dbReference type="EMBL" id="KZF22631.1"/>
    </source>
</evidence>
<dbReference type="GeneID" id="28900200"/>
<organism evidence="2 3">
    <name type="scientific">Xylona heveae (strain CBS 132557 / TC161)</name>
    <dbReference type="NCBI Taxonomy" id="1328760"/>
    <lineage>
        <taxon>Eukaryota</taxon>
        <taxon>Fungi</taxon>
        <taxon>Dikarya</taxon>
        <taxon>Ascomycota</taxon>
        <taxon>Pezizomycotina</taxon>
        <taxon>Xylonomycetes</taxon>
        <taxon>Xylonales</taxon>
        <taxon>Xylonaceae</taxon>
        <taxon>Xylona</taxon>
    </lineage>
</organism>
<gene>
    <name evidence="2" type="ORF">L228DRAFT_268020</name>
</gene>
<dbReference type="InParanoid" id="A0A165GV23"/>
<keyword evidence="3" id="KW-1185">Reference proteome</keyword>
<dbReference type="PANTHER" id="PTHR28027">
    <property type="entry name" value="TRANSCRIPTIONAL REGULATOR MIT1"/>
    <property type="match status" value="1"/>
</dbReference>
<evidence type="ECO:0000256" key="1">
    <source>
        <dbReference type="ARBA" id="ARBA00008359"/>
    </source>
</evidence>
<dbReference type="AlphaFoldDB" id="A0A165GV23"/>
<protein>
    <submittedName>
        <fullName evidence="2">Uncharacterized protein</fullName>
    </submittedName>
</protein>
<dbReference type="EMBL" id="KV407458">
    <property type="protein sequence ID" value="KZF22631.1"/>
    <property type="molecule type" value="Genomic_DNA"/>
</dbReference>
<comment type="similarity">
    <text evidence="1">Belongs to the MIT1/WOR1 family.</text>
</comment>
<proteinExistence type="inferred from homology"/>
<dbReference type="PANTHER" id="PTHR28027:SF2">
    <property type="entry name" value="TRANSCRIPTIONAL REGULATOR MIT1"/>
    <property type="match status" value="1"/>
</dbReference>
<dbReference type="OrthoDB" id="5319641at2759"/>
<name>A0A165GV23_XYLHT</name>